<dbReference type="AlphaFoldDB" id="A0A9Q3ULH3"/>
<dbReference type="Pfam" id="PF18765">
    <property type="entry name" value="Polbeta"/>
    <property type="match status" value="1"/>
</dbReference>
<evidence type="ECO:0000259" key="1">
    <source>
        <dbReference type="Pfam" id="PF18765"/>
    </source>
</evidence>
<feature type="domain" description="Polymerase beta nucleotidyltransferase" evidence="1">
    <location>
        <begin position="10"/>
        <end position="90"/>
    </location>
</feature>
<sequence length="100" mass="11088">MRLTDEQQRQIQRIVQAQLGNTVVVSVFGSRIDDAKRGGDLDLLIESKDPVPLLRRAALKIELESALRLPVDLVITERGKALSSFQALAKARARRLPEAS</sequence>
<organism evidence="2 3">
    <name type="scientific">Alloalcanivorax marinus</name>
    <dbReference type="NCBI Taxonomy" id="1177169"/>
    <lineage>
        <taxon>Bacteria</taxon>
        <taxon>Pseudomonadati</taxon>
        <taxon>Pseudomonadota</taxon>
        <taxon>Gammaproteobacteria</taxon>
        <taxon>Oceanospirillales</taxon>
        <taxon>Alcanivoracaceae</taxon>
        <taxon>Alloalcanivorax</taxon>
    </lineage>
</organism>
<dbReference type="InterPro" id="IPR043519">
    <property type="entry name" value="NT_sf"/>
</dbReference>
<evidence type="ECO:0000313" key="2">
    <source>
        <dbReference type="EMBL" id="MCC4307674.1"/>
    </source>
</evidence>
<dbReference type="CDD" id="cd05403">
    <property type="entry name" value="NT_KNTase_like"/>
    <property type="match status" value="1"/>
</dbReference>
<dbReference type="InterPro" id="IPR041633">
    <property type="entry name" value="Polbeta"/>
</dbReference>
<keyword evidence="3" id="KW-1185">Reference proteome</keyword>
<dbReference type="EMBL" id="JAJGNA010000003">
    <property type="protein sequence ID" value="MCC4307674.1"/>
    <property type="molecule type" value="Genomic_DNA"/>
</dbReference>
<reference evidence="2" key="1">
    <citation type="submission" date="2021-10" db="EMBL/GenBank/DDBJ databases">
        <title>The diversity and Nitrogen Metabolism of Culturable Nitrate-Utilizing Bacteria Within the Oxygen Minimum Zone of the Changjiang (Yangtze River)Estuary.</title>
        <authorList>
            <person name="Zhang D."/>
            <person name="Zheng J."/>
            <person name="Liu S."/>
            <person name="He W."/>
        </authorList>
    </citation>
    <scope>NUCLEOTIDE SEQUENCE</scope>
    <source>
        <strain evidence="2">FXH-223</strain>
    </source>
</reference>
<gene>
    <name evidence="2" type="ORF">LL252_03730</name>
</gene>
<dbReference type="SUPFAM" id="SSF81301">
    <property type="entry name" value="Nucleotidyltransferase"/>
    <property type="match status" value="1"/>
</dbReference>
<dbReference type="Proteomes" id="UP001108027">
    <property type="component" value="Unassembled WGS sequence"/>
</dbReference>
<name>A0A9Q3ULH3_9GAMM</name>
<protein>
    <submittedName>
        <fullName evidence="2">Nucleotidyltransferase domain-containing protein</fullName>
    </submittedName>
</protein>
<evidence type="ECO:0000313" key="3">
    <source>
        <dbReference type="Proteomes" id="UP001108027"/>
    </source>
</evidence>
<accession>A0A9Q3ULH3</accession>
<dbReference type="Gene3D" id="3.30.460.10">
    <property type="entry name" value="Beta Polymerase, domain 2"/>
    <property type="match status" value="1"/>
</dbReference>
<comment type="caution">
    <text evidence="2">The sequence shown here is derived from an EMBL/GenBank/DDBJ whole genome shotgun (WGS) entry which is preliminary data.</text>
</comment>
<proteinExistence type="predicted"/>
<dbReference type="RefSeq" id="WP_228233024.1">
    <property type="nucleotide sequence ID" value="NZ_ARXL01000085.1"/>
</dbReference>